<dbReference type="Pfam" id="PF04564">
    <property type="entry name" value="U-box"/>
    <property type="match status" value="1"/>
</dbReference>
<comment type="pathway">
    <text evidence="2">Protein modification; protein ubiquitination.</text>
</comment>
<keyword evidence="5" id="KW-0677">Repeat</keyword>
<dbReference type="Pfam" id="PF25598">
    <property type="entry name" value="ARM_PUB"/>
    <property type="match status" value="1"/>
</dbReference>
<dbReference type="UniPathway" id="UPA00143"/>
<dbReference type="InterPro" id="IPR058678">
    <property type="entry name" value="ARM_PUB"/>
</dbReference>
<evidence type="ECO:0000256" key="5">
    <source>
        <dbReference type="ARBA" id="ARBA00022737"/>
    </source>
</evidence>
<evidence type="ECO:0000256" key="4">
    <source>
        <dbReference type="ARBA" id="ARBA00022679"/>
    </source>
</evidence>
<dbReference type="InterPro" id="IPR003613">
    <property type="entry name" value="Ubox_domain"/>
</dbReference>
<dbReference type="SUPFAM" id="SSF57850">
    <property type="entry name" value="RING/U-box"/>
    <property type="match status" value="1"/>
</dbReference>
<dbReference type="InterPro" id="IPR000225">
    <property type="entry name" value="Armadillo"/>
</dbReference>
<dbReference type="InterPro" id="IPR045210">
    <property type="entry name" value="RING-Ubox_PUB"/>
</dbReference>
<dbReference type="FunFam" id="3.30.40.10:FF:000442">
    <property type="entry name" value="RING-type E3 ubiquitin transferase"/>
    <property type="match status" value="1"/>
</dbReference>
<dbReference type="InterPro" id="IPR013083">
    <property type="entry name" value="Znf_RING/FYVE/PHD"/>
</dbReference>
<dbReference type="EMBL" id="QPKB01000002">
    <property type="protein sequence ID" value="RWR77075.1"/>
    <property type="molecule type" value="Genomic_DNA"/>
</dbReference>
<dbReference type="FunFam" id="1.25.10.10:FF:000485">
    <property type="entry name" value="RING-type E3 ubiquitin transferase"/>
    <property type="match status" value="1"/>
</dbReference>
<feature type="repeat" description="ARM" evidence="7">
    <location>
        <begin position="542"/>
        <end position="584"/>
    </location>
</feature>
<evidence type="ECO:0000256" key="3">
    <source>
        <dbReference type="ARBA" id="ARBA00012483"/>
    </source>
</evidence>
<evidence type="ECO:0000256" key="2">
    <source>
        <dbReference type="ARBA" id="ARBA00004906"/>
    </source>
</evidence>
<comment type="caution">
    <text evidence="9">The sequence shown here is derived from an EMBL/GenBank/DDBJ whole genome shotgun (WGS) entry which is preliminary data.</text>
</comment>
<keyword evidence="10" id="KW-1185">Reference proteome</keyword>
<accession>A0A443NEZ6</accession>
<dbReference type="AlphaFoldDB" id="A0A443NEZ6"/>
<comment type="catalytic activity">
    <reaction evidence="1">
        <text>S-ubiquitinyl-[E2 ubiquitin-conjugating enzyme]-L-cysteine + [acceptor protein]-L-lysine = [E2 ubiquitin-conjugating enzyme]-L-cysteine + N(6)-ubiquitinyl-[acceptor protein]-L-lysine.</text>
        <dbReference type="EC" id="2.3.2.27"/>
    </reaction>
</comment>
<feature type="domain" description="U-box" evidence="8">
    <location>
        <begin position="273"/>
        <end position="347"/>
    </location>
</feature>
<dbReference type="GO" id="GO:0061630">
    <property type="term" value="F:ubiquitin protein ligase activity"/>
    <property type="evidence" value="ECO:0007669"/>
    <property type="project" value="UniProtKB-EC"/>
</dbReference>
<dbReference type="Pfam" id="PF25368">
    <property type="entry name" value="PUB10_N"/>
    <property type="match status" value="1"/>
</dbReference>
<dbReference type="SMART" id="SM00185">
    <property type="entry name" value="ARM"/>
    <property type="match status" value="5"/>
</dbReference>
<proteinExistence type="predicted"/>
<dbReference type="Gene3D" id="1.25.10.10">
    <property type="entry name" value="Leucine-rich Repeat Variant"/>
    <property type="match status" value="1"/>
</dbReference>
<dbReference type="GO" id="GO:0010029">
    <property type="term" value="P:regulation of seed germination"/>
    <property type="evidence" value="ECO:0007669"/>
    <property type="project" value="UniProtKB-ARBA"/>
</dbReference>
<evidence type="ECO:0000313" key="9">
    <source>
        <dbReference type="EMBL" id="RWR77075.1"/>
    </source>
</evidence>
<dbReference type="PANTHER" id="PTHR23315">
    <property type="entry name" value="U BOX DOMAIN-CONTAINING"/>
    <property type="match status" value="1"/>
</dbReference>
<dbReference type="OrthoDB" id="10064100at2759"/>
<evidence type="ECO:0000313" key="10">
    <source>
        <dbReference type="Proteomes" id="UP000283530"/>
    </source>
</evidence>
<dbReference type="EC" id="2.3.2.27" evidence="3"/>
<keyword evidence="6" id="KW-0833">Ubl conjugation pathway</keyword>
<dbReference type="SUPFAM" id="SSF48371">
    <property type="entry name" value="ARM repeat"/>
    <property type="match status" value="1"/>
</dbReference>
<evidence type="ECO:0000259" key="8">
    <source>
        <dbReference type="PROSITE" id="PS51698"/>
    </source>
</evidence>
<dbReference type="InterPro" id="IPR057623">
    <property type="entry name" value="PUB12-19-like_N"/>
</dbReference>
<sequence>MTQKPDRRILTFPAVHPYQSISPSTLIDALIALARAISNHHPRSFTAHRRNAREAVREIGIFLIFLEEIRDSASALSESVVLCFCELYVALQKIRCLLEDCAREGARLLILMQSERVTSQFRILIRMVATALDVLPLTSINVSVDVREMVELVAKQAWKVKVETDPGDEQAAKDVLAILSTFEYKIAPDLSDLRRVLDHLGICSWDECRKEIKFLEEEMELENSKGEERDITLLSSLMGFMTYCRAVLFDVYDAKSADERSDCKCDGDVLSRLNPEDFRCPISLELMTDPVTISTGHTYDRTSIQKWFNAGNVICPKTGEKLTNTDLIPNVALHKLIQKFCHDNGIAISETSNRTRDLGWTLSAGSPAAAESMRMLSIFLIEKLSSGMPEEMNKAAYEVRLLSKSSIFNRASLVEAGATMWLLFLLSSTDPSTQENAIAALLNLSKYIKGKSIIFESGGLHPIVAVLRNGLKLDAKQSAAAILFYLSSVNEYREAIGNIPDAIPSLVELLGIGTTRGKKNAVVALFGLVIFPGNHRRALAAGIIPCLINILKSERGDLVTDSLGVLATLAENPEGTHAIVRASAIPVVVETLHSSTSRVGKEYCVSVLLSLCINGGVEVVPILQKLPSLMGSLYLVLTEGTTRASKKASSLLRLLQDCRNPGSSGMLPHAVRQENAVHVR</sequence>
<gene>
    <name evidence="9" type="ORF">CKAN_00554800</name>
</gene>
<name>A0A443NEZ6_9MAGN</name>
<dbReference type="InterPro" id="IPR016024">
    <property type="entry name" value="ARM-type_fold"/>
</dbReference>
<reference evidence="9 10" key="1">
    <citation type="journal article" date="2019" name="Nat. Plants">
        <title>Stout camphor tree genome fills gaps in understanding of flowering plant genome evolution.</title>
        <authorList>
            <person name="Chaw S.M."/>
            <person name="Liu Y.C."/>
            <person name="Wu Y.W."/>
            <person name="Wang H.Y."/>
            <person name="Lin C.I."/>
            <person name="Wu C.S."/>
            <person name="Ke H.M."/>
            <person name="Chang L.Y."/>
            <person name="Hsu C.Y."/>
            <person name="Yang H.T."/>
            <person name="Sudianto E."/>
            <person name="Hsu M.H."/>
            <person name="Wu K.P."/>
            <person name="Wang L.N."/>
            <person name="Leebens-Mack J.H."/>
            <person name="Tsai I.J."/>
        </authorList>
    </citation>
    <scope>NUCLEOTIDE SEQUENCE [LARGE SCALE GENOMIC DNA]</scope>
    <source>
        <strain evidence="10">cv. Chaw 1501</strain>
        <tissue evidence="9">Young leaves</tissue>
    </source>
</reference>
<dbReference type="Proteomes" id="UP000283530">
    <property type="component" value="Unassembled WGS sequence"/>
</dbReference>
<dbReference type="GO" id="GO:0016567">
    <property type="term" value="P:protein ubiquitination"/>
    <property type="evidence" value="ECO:0007669"/>
    <property type="project" value="UniProtKB-UniPathway"/>
</dbReference>
<dbReference type="InterPro" id="IPR011989">
    <property type="entry name" value="ARM-like"/>
</dbReference>
<evidence type="ECO:0000256" key="6">
    <source>
        <dbReference type="ARBA" id="ARBA00022786"/>
    </source>
</evidence>
<protein>
    <recommendedName>
        <fullName evidence="3">RING-type E3 ubiquitin transferase</fullName>
        <ecNumber evidence="3">2.3.2.27</ecNumber>
    </recommendedName>
</protein>
<dbReference type="PROSITE" id="PS50176">
    <property type="entry name" value="ARM_REPEAT"/>
    <property type="match status" value="1"/>
</dbReference>
<dbReference type="CDD" id="cd16664">
    <property type="entry name" value="RING-Ubox_PUB"/>
    <property type="match status" value="1"/>
</dbReference>
<dbReference type="Gene3D" id="3.30.40.10">
    <property type="entry name" value="Zinc/RING finger domain, C3HC4 (zinc finger)"/>
    <property type="match status" value="1"/>
</dbReference>
<evidence type="ECO:0000256" key="7">
    <source>
        <dbReference type="PROSITE-ProRule" id="PRU00259"/>
    </source>
</evidence>
<evidence type="ECO:0000256" key="1">
    <source>
        <dbReference type="ARBA" id="ARBA00000900"/>
    </source>
</evidence>
<dbReference type="PROSITE" id="PS51698">
    <property type="entry name" value="U_BOX"/>
    <property type="match status" value="1"/>
</dbReference>
<dbReference type="SMART" id="SM00504">
    <property type="entry name" value="Ubox"/>
    <property type="match status" value="1"/>
</dbReference>
<dbReference type="PANTHER" id="PTHR23315:SF307">
    <property type="entry name" value="U-BOX DOMAIN-CONTAINING PROTEIN 19"/>
    <property type="match status" value="1"/>
</dbReference>
<keyword evidence="4" id="KW-0808">Transferase</keyword>
<organism evidence="9 10">
    <name type="scientific">Cinnamomum micranthum f. kanehirae</name>
    <dbReference type="NCBI Taxonomy" id="337451"/>
    <lineage>
        <taxon>Eukaryota</taxon>
        <taxon>Viridiplantae</taxon>
        <taxon>Streptophyta</taxon>
        <taxon>Embryophyta</taxon>
        <taxon>Tracheophyta</taxon>
        <taxon>Spermatophyta</taxon>
        <taxon>Magnoliopsida</taxon>
        <taxon>Magnoliidae</taxon>
        <taxon>Laurales</taxon>
        <taxon>Lauraceae</taxon>
        <taxon>Cinnamomum</taxon>
    </lineage>
</organism>